<keyword evidence="1" id="KW-0812">Transmembrane</keyword>
<protein>
    <recommendedName>
        <fullName evidence="4">Prepilin-type N-terminal cleavage/methylation domain-containing protein</fullName>
    </recommendedName>
</protein>
<comment type="caution">
    <text evidence="2">The sequence shown here is derived from an EMBL/GenBank/DDBJ whole genome shotgun (WGS) entry which is preliminary data.</text>
</comment>
<dbReference type="OrthoDB" id="197638at2"/>
<evidence type="ECO:0000313" key="3">
    <source>
        <dbReference type="Proteomes" id="UP000290218"/>
    </source>
</evidence>
<keyword evidence="3" id="KW-1185">Reference proteome</keyword>
<dbReference type="InterPro" id="IPR045584">
    <property type="entry name" value="Pilin-like"/>
</dbReference>
<accession>A0A4Q1C7W3</accession>
<keyword evidence="1" id="KW-0472">Membrane</keyword>
<evidence type="ECO:0000256" key="1">
    <source>
        <dbReference type="SAM" id="Phobius"/>
    </source>
</evidence>
<proteinExistence type="predicted"/>
<reference evidence="2 3" key="1">
    <citation type="submission" date="2019-01" db="EMBL/GenBank/DDBJ databases">
        <title>Lacunisphaera sp. strain TWA-58.</title>
        <authorList>
            <person name="Chen W.-M."/>
        </authorList>
    </citation>
    <scope>NUCLEOTIDE SEQUENCE [LARGE SCALE GENOMIC DNA]</scope>
    <source>
        <strain evidence="2 3">TWA-58</strain>
    </source>
</reference>
<sequence>MTGRTRRSLGRLQISPHRAAPGRRAFTVLEVILAIALLGLVAGLFISGGNDLFRSRQRTPADIFWEAVQAARLQAVQEDVVVTMRFDEKEQRLIWSGPVAGAERSLAWPGKNLEFLPAESNDTVLIGGQLVGTGALPAVRFHADGTTDRFRVQLTDAEGRVSRLELDPWTAAPIVRATTSP</sequence>
<organism evidence="2 3">
    <name type="scientific">Oleiharenicola lentus</name>
    <dbReference type="NCBI Taxonomy" id="2508720"/>
    <lineage>
        <taxon>Bacteria</taxon>
        <taxon>Pseudomonadati</taxon>
        <taxon>Verrucomicrobiota</taxon>
        <taxon>Opitutia</taxon>
        <taxon>Opitutales</taxon>
        <taxon>Opitutaceae</taxon>
        <taxon>Oleiharenicola</taxon>
    </lineage>
</organism>
<dbReference type="RefSeq" id="WP_129046281.1">
    <property type="nucleotide sequence ID" value="NZ_SDHX01000001.1"/>
</dbReference>
<evidence type="ECO:0000313" key="2">
    <source>
        <dbReference type="EMBL" id="RXK54916.1"/>
    </source>
</evidence>
<dbReference type="EMBL" id="SDHX01000001">
    <property type="protein sequence ID" value="RXK54916.1"/>
    <property type="molecule type" value="Genomic_DNA"/>
</dbReference>
<keyword evidence="1" id="KW-1133">Transmembrane helix</keyword>
<name>A0A4Q1C7W3_9BACT</name>
<gene>
    <name evidence="2" type="ORF">ESB00_03190</name>
</gene>
<evidence type="ECO:0008006" key="4">
    <source>
        <dbReference type="Google" id="ProtNLM"/>
    </source>
</evidence>
<feature type="transmembrane region" description="Helical" evidence="1">
    <location>
        <begin position="25"/>
        <end position="46"/>
    </location>
</feature>
<dbReference type="AlphaFoldDB" id="A0A4Q1C7W3"/>
<dbReference type="Proteomes" id="UP000290218">
    <property type="component" value="Unassembled WGS sequence"/>
</dbReference>
<dbReference type="SUPFAM" id="SSF54523">
    <property type="entry name" value="Pili subunits"/>
    <property type="match status" value="1"/>
</dbReference>